<name>A0ABQ5GT47_9ASTR</name>
<keyword evidence="1" id="KW-0472">Membrane</keyword>
<evidence type="ECO:0008006" key="4">
    <source>
        <dbReference type="Google" id="ProtNLM"/>
    </source>
</evidence>
<comment type="caution">
    <text evidence="2">The sequence shown here is derived from an EMBL/GenBank/DDBJ whole genome shotgun (WGS) entry which is preliminary data.</text>
</comment>
<reference evidence="2" key="2">
    <citation type="submission" date="2022-01" db="EMBL/GenBank/DDBJ databases">
        <authorList>
            <person name="Yamashiro T."/>
            <person name="Shiraishi A."/>
            <person name="Satake H."/>
            <person name="Nakayama K."/>
        </authorList>
    </citation>
    <scope>NUCLEOTIDE SEQUENCE</scope>
</reference>
<protein>
    <recommendedName>
        <fullName evidence="4">Reverse transcriptase zinc-binding domain-containing protein</fullName>
    </recommendedName>
</protein>
<dbReference type="Proteomes" id="UP001151760">
    <property type="component" value="Unassembled WGS sequence"/>
</dbReference>
<accession>A0ABQ5GT47</accession>
<evidence type="ECO:0000256" key="1">
    <source>
        <dbReference type="SAM" id="Phobius"/>
    </source>
</evidence>
<evidence type="ECO:0000313" key="2">
    <source>
        <dbReference type="EMBL" id="GJT78838.1"/>
    </source>
</evidence>
<reference evidence="2" key="1">
    <citation type="journal article" date="2022" name="Int. J. Mol. Sci.">
        <title>Draft Genome of Tanacetum Coccineum: Genomic Comparison of Closely Related Tanacetum-Family Plants.</title>
        <authorList>
            <person name="Yamashiro T."/>
            <person name="Shiraishi A."/>
            <person name="Nakayama K."/>
            <person name="Satake H."/>
        </authorList>
    </citation>
    <scope>NUCLEOTIDE SEQUENCE</scope>
</reference>
<evidence type="ECO:0000313" key="3">
    <source>
        <dbReference type="Proteomes" id="UP001151760"/>
    </source>
</evidence>
<dbReference type="EMBL" id="BQNB010018839">
    <property type="protein sequence ID" value="GJT78838.1"/>
    <property type="molecule type" value="Genomic_DNA"/>
</dbReference>
<sequence>MECSLCRTCHDSIDHLFFECPYSSKIWKTMKGMMKQHDISDNWESINQRMAFERLLWWNANLLMPILVCLVFLSEAEAARKDLGDHGSLHCELNGTGVLLMFSVMPFIRFSYLREWASPNLVCEQQYNGMCPVKFSGMNHFLTLRRDSALLVLYRSWRRTPPIHTTNFGVRKSIEMRCNLRKNEQSHMRDLEWLGMVVHHIIGSMRLSSIPDNILGVSDSICIDPVSA</sequence>
<keyword evidence="1" id="KW-0812">Transmembrane</keyword>
<feature type="transmembrane region" description="Helical" evidence="1">
    <location>
        <begin position="93"/>
        <end position="112"/>
    </location>
</feature>
<organism evidence="2 3">
    <name type="scientific">Tanacetum coccineum</name>
    <dbReference type="NCBI Taxonomy" id="301880"/>
    <lineage>
        <taxon>Eukaryota</taxon>
        <taxon>Viridiplantae</taxon>
        <taxon>Streptophyta</taxon>
        <taxon>Embryophyta</taxon>
        <taxon>Tracheophyta</taxon>
        <taxon>Spermatophyta</taxon>
        <taxon>Magnoliopsida</taxon>
        <taxon>eudicotyledons</taxon>
        <taxon>Gunneridae</taxon>
        <taxon>Pentapetalae</taxon>
        <taxon>asterids</taxon>
        <taxon>campanulids</taxon>
        <taxon>Asterales</taxon>
        <taxon>Asteraceae</taxon>
        <taxon>Asteroideae</taxon>
        <taxon>Anthemideae</taxon>
        <taxon>Anthemidinae</taxon>
        <taxon>Tanacetum</taxon>
    </lineage>
</organism>
<feature type="transmembrane region" description="Helical" evidence="1">
    <location>
        <begin position="55"/>
        <end position="73"/>
    </location>
</feature>
<proteinExistence type="predicted"/>
<keyword evidence="1" id="KW-1133">Transmembrane helix</keyword>
<gene>
    <name evidence="2" type="ORF">Tco_1045563</name>
</gene>
<keyword evidence="3" id="KW-1185">Reference proteome</keyword>